<protein>
    <submittedName>
        <fullName evidence="2">Uncharacterized protein</fullName>
    </submittedName>
</protein>
<evidence type="ECO:0000313" key="1">
    <source>
        <dbReference type="Proteomes" id="UP000095287"/>
    </source>
</evidence>
<proteinExistence type="predicted"/>
<dbReference type="Proteomes" id="UP000095287">
    <property type="component" value="Unplaced"/>
</dbReference>
<dbReference type="AlphaFoldDB" id="A0A1I7ZMS7"/>
<name>A0A1I7ZMS7_9BILA</name>
<reference evidence="2" key="1">
    <citation type="submission" date="2016-11" db="UniProtKB">
        <authorList>
            <consortium name="WormBaseParasite"/>
        </authorList>
    </citation>
    <scope>IDENTIFICATION</scope>
</reference>
<organism evidence="1 2">
    <name type="scientific">Steinernema glaseri</name>
    <dbReference type="NCBI Taxonomy" id="37863"/>
    <lineage>
        <taxon>Eukaryota</taxon>
        <taxon>Metazoa</taxon>
        <taxon>Ecdysozoa</taxon>
        <taxon>Nematoda</taxon>
        <taxon>Chromadorea</taxon>
        <taxon>Rhabditida</taxon>
        <taxon>Tylenchina</taxon>
        <taxon>Panagrolaimomorpha</taxon>
        <taxon>Strongyloidoidea</taxon>
        <taxon>Steinernematidae</taxon>
        <taxon>Steinernema</taxon>
    </lineage>
</organism>
<evidence type="ECO:0000313" key="2">
    <source>
        <dbReference type="WBParaSite" id="L893_g28106.t1"/>
    </source>
</evidence>
<accession>A0A1I7ZMS7</accession>
<sequence>MTSPRGQFSTNLPNGSWPALFEAEVFPMISEEAQPSSPRSYFVPCVPHVLCRTLSGVAKINDKWLDLLEDGA</sequence>
<keyword evidence="1" id="KW-1185">Reference proteome</keyword>
<dbReference type="WBParaSite" id="L893_g28106.t1">
    <property type="protein sequence ID" value="L893_g28106.t1"/>
    <property type="gene ID" value="L893_g28106"/>
</dbReference>